<protein>
    <submittedName>
        <fullName evidence="1">Uncharacterized protein</fullName>
    </submittedName>
</protein>
<name>A0A2T7P9K0_POMCA</name>
<reference evidence="1 2" key="1">
    <citation type="submission" date="2018-04" db="EMBL/GenBank/DDBJ databases">
        <title>The genome of golden apple snail Pomacea canaliculata provides insight into stress tolerance and invasive adaptation.</title>
        <authorList>
            <person name="Liu C."/>
            <person name="Liu B."/>
            <person name="Ren Y."/>
            <person name="Zhang Y."/>
            <person name="Wang H."/>
            <person name="Li S."/>
            <person name="Jiang F."/>
            <person name="Yin L."/>
            <person name="Zhang G."/>
            <person name="Qian W."/>
            <person name="Fan W."/>
        </authorList>
    </citation>
    <scope>NUCLEOTIDE SEQUENCE [LARGE SCALE GENOMIC DNA]</scope>
    <source>
        <strain evidence="1">SZHN2017</strain>
        <tissue evidence="1">Muscle</tissue>
    </source>
</reference>
<dbReference type="Proteomes" id="UP000245119">
    <property type="component" value="Linkage Group LG5"/>
</dbReference>
<dbReference type="AlphaFoldDB" id="A0A2T7P9K0"/>
<accession>A0A2T7P9K0</accession>
<keyword evidence="2" id="KW-1185">Reference proteome</keyword>
<sequence length="135" mass="14365">MCRRAGASKDDNPVTIPDGYKLLLSEAPNMAAMIDVEVHTQKVNGERSVALAPSPFSLEEARGMRGPFKELVSLAPWTGRRLWGPSWRAASVTRAPKAFSSNNQSVALVSGRGTLATEATDIAASLHSANEESGD</sequence>
<comment type="caution">
    <text evidence="1">The sequence shown here is derived from an EMBL/GenBank/DDBJ whole genome shotgun (WGS) entry which is preliminary data.</text>
</comment>
<evidence type="ECO:0000313" key="2">
    <source>
        <dbReference type="Proteomes" id="UP000245119"/>
    </source>
</evidence>
<gene>
    <name evidence="1" type="ORF">C0Q70_09355</name>
</gene>
<proteinExistence type="predicted"/>
<evidence type="ECO:0000313" key="1">
    <source>
        <dbReference type="EMBL" id="PVD30094.1"/>
    </source>
</evidence>
<dbReference type="EMBL" id="PZQS01000005">
    <property type="protein sequence ID" value="PVD30094.1"/>
    <property type="molecule type" value="Genomic_DNA"/>
</dbReference>
<organism evidence="1 2">
    <name type="scientific">Pomacea canaliculata</name>
    <name type="common">Golden apple snail</name>
    <dbReference type="NCBI Taxonomy" id="400727"/>
    <lineage>
        <taxon>Eukaryota</taxon>
        <taxon>Metazoa</taxon>
        <taxon>Spiralia</taxon>
        <taxon>Lophotrochozoa</taxon>
        <taxon>Mollusca</taxon>
        <taxon>Gastropoda</taxon>
        <taxon>Caenogastropoda</taxon>
        <taxon>Architaenioglossa</taxon>
        <taxon>Ampullarioidea</taxon>
        <taxon>Ampullariidae</taxon>
        <taxon>Pomacea</taxon>
    </lineage>
</organism>